<feature type="compositionally biased region" description="Low complexity" evidence="1">
    <location>
        <begin position="78"/>
        <end position="87"/>
    </location>
</feature>
<feature type="transmembrane region" description="Helical" evidence="2">
    <location>
        <begin position="331"/>
        <end position="349"/>
    </location>
</feature>
<dbReference type="AlphaFoldDB" id="A0A4Z2FGW2"/>
<feature type="region of interest" description="Disordered" evidence="1">
    <location>
        <begin position="1"/>
        <end position="118"/>
    </location>
</feature>
<keyword evidence="2" id="KW-0812">Transmembrane</keyword>
<evidence type="ECO:0000256" key="2">
    <source>
        <dbReference type="SAM" id="Phobius"/>
    </source>
</evidence>
<proteinExistence type="predicted"/>
<gene>
    <name evidence="3" type="ORF">EYF80_049669</name>
</gene>
<evidence type="ECO:0000313" key="4">
    <source>
        <dbReference type="Proteomes" id="UP000314294"/>
    </source>
</evidence>
<evidence type="ECO:0000313" key="3">
    <source>
        <dbReference type="EMBL" id="TNN40160.1"/>
    </source>
</evidence>
<comment type="caution">
    <text evidence="3">The sequence shown here is derived from an EMBL/GenBank/DDBJ whole genome shotgun (WGS) entry which is preliminary data.</text>
</comment>
<accession>A0A4Z2FGW2</accession>
<protein>
    <submittedName>
        <fullName evidence="3">Uncharacterized protein</fullName>
    </submittedName>
</protein>
<feature type="compositionally biased region" description="Low complexity" evidence="1">
    <location>
        <begin position="14"/>
        <end position="37"/>
    </location>
</feature>
<organism evidence="3 4">
    <name type="scientific">Liparis tanakae</name>
    <name type="common">Tanaka's snailfish</name>
    <dbReference type="NCBI Taxonomy" id="230148"/>
    <lineage>
        <taxon>Eukaryota</taxon>
        <taxon>Metazoa</taxon>
        <taxon>Chordata</taxon>
        <taxon>Craniata</taxon>
        <taxon>Vertebrata</taxon>
        <taxon>Euteleostomi</taxon>
        <taxon>Actinopterygii</taxon>
        <taxon>Neopterygii</taxon>
        <taxon>Teleostei</taxon>
        <taxon>Neoteleostei</taxon>
        <taxon>Acanthomorphata</taxon>
        <taxon>Eupercaria</taxon>
        <taxon>Perciformes</taxon>
        <taxon>Cottioidei</taxon>
        <taxon>Cottales</taxon>
        <taxon>Liparidae</taxon>
        <taxon>Liparis</taxon>
    </lineage>
</organism>
<keyword evidence="2" id="KW-0472">Membrane</keyword>
<evidence type="ECO:0000256" key="1">
    <source>
        <dbReference type="SAM" id="MobiDB-lite"/>
    </source>
</evidence>
<dbReference type="Proteomes" id="UP000314294">
    <property type="component" value="Unassembled WGS sequence"/>
</dbReference>
<dbReference type="EMBL" id="SRLO01001213">
    <property type="protein sequence ID" value="TNN40160.1"/>
    <property type="molecule type" value="Genomic_DNA"/>
</dbReference>
<sequence length="399" mass="42396">MKLLTETPRPPLRRPLTCLDGPRAAGARRAEGAPPAGRWRRRRRQRSVGEAPDAAGVAATRRRHRAAVGAVGGRGRAAGRAQQLGAGRPIGAQTGGGKVQRSRGHARRRRGRRRPGVRRRVGDVHVVAGEAVVGGAEARVGAEGEGGVRVGVGMRQRRRRHEALALHGGHGRGERRAVRRPVRLLAEEERQAVAVLHRALRGAAVVRAKLRLQLLFLHLLQGERQHAAGLVARFGEAPRAAAGVPLHFGLKAAQPPPPPPPPPPCSGAAFPPRGCSERALCLTAAGTFFARCLLVAEELVSLSRAAALSPANLRGAGASRLSWLISARSTFLTFLTFSTFSTFLTFLTFSELRRRSRSAAFPAVPREAFGPPPLPAAFASGDAPLAAAWLRLLACLAAE</sequence>
<keyword evidence="2" id="KW-1133">Transmembrane helix</keyword>
<keyword evidence="4" id="KW-1185">Reference proteome</keyword>
<name>A0A4Z2FGW2_9TELE</name>
<feature type="compositionally biased region" description="Basic residues" evidence="1">
    <location>
        <begin position="100"/>
        <end position="118"/>
    </location>
</feature>
<reference evidence="3 4" key="1">
    <citation type="submission" date="2019-03" db="EMBL/GenBank/DDBJ databases">
        <title>First draft genome of Liparis tanakae, snailfish: a comprehensive survey of snailfish specific genes.</title>
        <authorList>
            <person name="Kim W."/>
            <person name="Song I."/>
            <person name="Jeong J.-H."/>
            <person name="Kim D."/>
            <person name="Kim S."/>
            <person name="Ryu S."/>
            <person name="Song J.Y."/>
            <person name="Lee S.K."/>
        </authorList>
    </citation>
    <scope>NUCLEOTIDE SEQUENCE [LARGE SCALE GENOMIC DNA]</scope>
    <source>
        <tissue evidence="3">Muscle</tissue>
    </source>
</reference>